<gene>
    <name evidence="3" type="ORF">FNAPI_430</name>
</gene>
<keyword evidence="4" id="KW-1185">Reference proteome</keyword>
<protein>
    <recommendedName>
        <fullName evidence="2">Heterokaryon incompatibility domain-containing protein</fullName>
    </recommendedName>
</protein>
<feature type="region of interest" description="Disordered" evidence="1">
    <location>
        <begin position="1943"/>
        <end position="2024"/>
    </location>
</feature>
<feature type="compositionally biased region" description="Polar residues" evidence="1">
    <location>
        <begin position="1970"/>
        <end position="2007"/>
    </location>
</feature>
<sequence length="2024" mass="227479">MANLLRQDILAKAPIPQDESPLYAKLPGEVRDSIFSYVLTDHPDPTPDKRFKENTCYTRPSYLAAQSTDTRLLRTCRAIYRETWFKPFLLREHTEWATGEDRAPPPHKAPPRLRPMLAKISKSLGTDKVEIERLRVFAQMYRLQENGLQEVLRTPHLAPRTITLTIRHTDWWYWEEDEPLHFDGNWIEGVCQVLTPSTTQFCIELESLERKKDQVDKIAKQMVDSWFFKRPDGVVLYADTSDANRKVSRWSGSSTWHGQRWIRDETEPHKLDYYIVSITFRPLISIERSGGSASEKAIKEAQDPQAPERPKLSLPDNEKRIETENPCEWVSDSDDDGGYDGLPQPESDNDEWYAEMEEIYGNGRFMQGLPSTTISTPSPTPLGAPQSAMWFLDVKTLRLHSFDDASAYPPYAILSHCWYSSEQELTFKDFEDLSQHTSKPGYSKIVSACHAAITQGYDWLWADNVCINEEDAVEKEETMKKIYSMFLKAGVCLLYLSEIPNANIKDDDKEILSSDIRKSRWVSRAWTYKELIPPGKSVFYAADWSRLDPEFQAEINTNILGVNQNDRSKEAKKHLRFLSEGPTGAVRLSSLPSFRSTQNVDEEDFEDYYEPPHSPYRQKLKDAFFRFGNMIGTPAQDFTEPKVKQADHVDLPIIPGEEFRNLDVSAVEIERNQEEPATLFSSGRSLIINQRSPDMSESRNSFAYRGGLSNDDDVKRGHNDPQANSQSGIRILILDNDHAVGNTLSRLLKSLITAQVTVDSGYVVNLKGSGYDIVFARGEGSPLLYMPPNYSHRGAVRILKKRLTTPLPPPFVPATVSFEIYGEYQVICESQKQGDLTDLTSEVLRVEKVYENNITLMFGVAISDGSVHWPQMSSLNLASHNSLGEPVVQDPLFGRETIDLETSSLFDDQQDRGQLPNSYPRPIKEGGPAKSYPLEPGPSNTQSLSKYGSVQSEDITNSPCSSTFDLTVQSQGTRPSTVPTSLPPKPQSPKTTECQAEDEESVSPSHHREEQSQWSPGKSENNRAECDTATTYSFDTLSDDPKFVYFQAFIDQLADDVRAATDGTILQNLGQGFLDQTLRDFAWKLHEESTNPFQLETSVIIHRRRRNIIDLLDFQVPALEEAESVSDQSLGNSEAENGEGNTTAPFKKAEEMIVDWIDDVKSGEPNDLSQMPHYRQFIQGSEAYRWLLTKISQQSRLSCEEPSLMNEIGNTIRNNLKESIPHHKMSRKKESIGFEMTYFLALDIIGMMKRSGISSSFGKALPNILCFTGKWDEAQATSVAEYMDQTWPHSGGAIISLLQDLLSDQESFFSRLEPVPLKTLRSGTWTKPPWPETTRENYSTHCILTGTMKEGRDTIVRYEISAKGGYYAVSEVGEQIAWLASVFKVHMHSGFRSIMPQITNFSAKAFNNSSGSTPSVTGKCSFSFSARPETAFNPNQGFCWEQLFSSVNIIRGYPILRRSVPKSGLEVSLRYAASIVGSSEVVQWDQRLVIKGFNMLMVATQATADVVVWHLIVSGKPKERISYTDQRLDHIDIRPSDEMSLRHIEGKRHIIGWCTKATDYCGHPTANHNIKPGGLPKASPSIVVDKLYIEGGSPVTAGLMTDINKKAQPFWLQREMDYPSLLNWVKLQPVVFYDVEERRAWLVDGASALLHLVRISLHLDINDPESAYDWVYDLSKLKDHWPGVGSRQAALRTLKNWENRALSVYIVDKHMDPNGVPVTKYSTFEERVKRILHSIEKLIDRQAQAASQDGIKISQTLDPRRDVVGFDIVDVIDPAVPTYPRIQHLNSWGHGWIDLIPTVGITALFGRGFGDLIRADEHDLICPSWRSVPAGKDYLAASISTMQMLHEKRLLRMEPGLVGGELTKKITWVAAKEASLYCKCFKGQGGSVVQTAGSECNHSPVQFLAKKWWSRTIPHGLKPVHLGSLDAEGAVIFGHTVLGLRTGDRSTSRHADDDGEASMTSGEQAHDASATGSIVSQTTSITVPSVGHSSQDAGSAQESLDGTSNATGEGKKKRWSKFKSWVKR</sequence>
<dbReference type="InterPro" id="IPR010730">
    <property type="entry name" value="HET"/>
</dbReference>
<comment type="caution">
    <text evidence="3">The sequence shown here is derived from an EMBL/GenBank/DDBJ whole genome shotgun (WGS) entry which is preliminary data.</text>
</comment>
<dbReference type="PANTHER" id="PTHR10622">
    <property type="entry name" value="HET DOMAIN-CONTAINING PROTEIN"/>
    <property type="match status" value="1"/>
</dbReference>
<feature type="compositionally biased region" description="Basic residues" evidence="1">
    <location>
        <begin position="2011"/>
        <end position="2024"/>
    </location>
</feature>
<feature type="region of interest" description="Disordered" evidence="1">
    <location>
        <begin position="903"/>
        <end position="1024"/>
    </location>
</feature>
<feature type="compositionally biased region" description="Polar residues" evidence="1">
    <location>
        <begin position="938"/>
        <end position="980"/>
    </location>
</feature>
<evidence type="ECO:0000313" key="3">
    <source>
        <dbReference type="EMBL" id="KAF5567856.1"/>
    </source>
</evidence>
<dbReference type="PANTHER" id="PTHR10622:SF10">
    <property type="entry name" value="HET DOMAIN-CONTAINING PROTEIN"/>
    <property type="match status" value="1"/>
</dbReference>
<dbReference type="Pfam" id="PF06985">
    <property type="entry name" value="HET"/>
    <property type="match status" value="1"/>
</dbReference>
<organism evidence="3 4">
    <name type="scientific">Fusarium napiforme</name>
    <dbReference type="NCBI Taxonomy" id="42672"/>
    <lineage>
        <taxon>Eukaryota</taxon>
        <taxon>Fungi</taxon>
        <taxon>Dikarya</taxon>
        <taxon>Ascomycota</taxon>
        <taxon>Pezizomycotina</taxon>
        <taxon>Sordariomycetes</taxon>
        <taxon>Hypocreomycetidae</taxon>
        <taxon>Hypocreales</taxon>
        <taxon>Nectriaceae</taxon>
        <taxon>Fusarium</taxon>
        <taxon>Fusarium fujikuroi species complex</taxon>
    </lineage>
</organism>
<feature type="domain" description="Heterokaryon incompatibility" evidence="2">
    <location>
        <begin position="411"/>
        <end position="498"/>
    </location>
</feature>
<dbReference type="Proteomes" id="UP000574317">
    <property type="component" value="Unassembled WGS sequence"/>
</dbReference>
<feature type="compositionally biased region" description="Basic and acidic residues" evidence="1">
    <location>
        <begin position="1943"/>
        <end position="1952"/>
    </location>
</feature>
<feature type="compositionally biased region" description="Polar residues" evidence="1">
    <location>
        <begin position="1125"/>
        <end position="1144"/>
    </location>
</feature>
<feature type="region of interest" description="Disordered" evidence="1">
    <location>
        <begin position="697"/>
        <end position="723"/>
    </location>
</feature>
<evidence type="ECO:0000313" key="4">
    <source>
        <dbReference type="Proteomes" id="UP000574317"/>
    </source>
</evidence>
<feature type="compositionally biased region" description="Basic and acidic residues" evidence="1">
    <location>
        <begin position="296"/>
        <end position="323"/>
    </location>
</feature>
<evidence type="ECO:0000259" key="2">
    <source>
        <dbReference type="Pfam" id="PF06985"/>
    </source>
</evidence>
<evidence type="ECO:0000256" key="1">
    <source>
        <dbReference type="SAM" id="MobiDB-lite"/>
    </source>
</evidence>
<name>A0A8H5KA30_9HYPO</name>
<feature type="region of interest" description="Disordered" evidence="1">
    <location>
        <begin position="291"/>
        <end position="348"/>
    </location>
</feature>
<accession>A0A8H5KA30</accession>
<proteinExistence type="predicted"/>
<feature type="region of interest" description="Disordered" evidence="1">
    <location>
        <begin position="1123"/>
        <end position="1144"/>
    </location>
</feature>
<reference evidence="3 4" key="1">
    <citation type="submission" date="2020-05" db="EMBL/GenBank/DDBJ databases">
        <title>Identification and distribution of gene clusters putatively required for synthesis of sphingolipid metabolism inhibitors in phylogenetically diverse species of the filamentous fungus Fusarium.</title>
        <authorList>
            <person name="Kim H.-S."/>
            <person name="Busman M."/>
            <person name="Brown D.W."/>
            <person name="Divon H."/>
            <person name="Uhlig S."/>
            <person name="Proctor R.H."/>
        </authorList>
    </citation>
    <scope>NUCLEOTIDE SEQUENCE [LARGE SCALE GENOMIC DNA]</scope>
    <source>
        <strain evidence="3 4">NRRL 25196</strain>
    </source>
</reference>
<dbReference type="EMBL" id="JAAOAO010000016">
    <property type="protein sequence ID" value="KAF5567856.1"/>
    <property type="molecule type" value="Genomic_DNA"/>
</dbReference>